<name>A0A6N8EXC9_PAEMA</name>
<organism evidence="1 2">
    <name type="scientific">Paenibacillus macerans</name>
    <name type="common">Bacillus macerans</name>
    <dbReference type="NCBI Taxonomy" id="44252"/>
    <lineage>
        <taxon>Bacteria</taxon>
        <taxon>Bacillati</taxon>
        <taxon>Bacillota</taxon>
        <taxon>Bacilli</taxon>
        <taxon>Bacillales</taxon>
        <taxon>Paenibacillaceae</taxon>
        <taxon>Paenibacillus</taxon>
    </lineage>
</organism>
<dbReference type="EMBL" id="WNZZ01000014">
    <property type="protein sequence ID" value="MUG24325.1"/>
    <property type="molecule type" value="Genomic_DNA"/>
</dbReference>
<comment type="caution">
    <text evidence="1">The sequence shown here is derived from an EMBL/GenBank/DDBJ whole genome shotgun (WGS) entry which is preliminary data.</text>
</comment>
<dbReference type="Proteomes" id="UP000442469">
    <property type="component" value="Unassembled WGS sequence"/>
</dbReference>
<reference evidence="1 2" key="1">
    <citation type="submission" date="2019-11" db="EMBL/GenBank/DDBJ databases">
        <title>Draft genome sequences of five Paenibacillus species of dairy origin.</title>
        <authorList>
            <person name="Olajide A.M."/>
            <person name="Chen S."/>
            <person name="Lapointe G."/>
        </authorList>
    </citation>
    <scope>NUCLEOTIDE SEQUENCE [LARGE SCALE GENOMIC DNA]</scope>
    <source>
        <strain evidence="1 2">3CT49</strain>
    </source>
</reference>
<evidence type="ECO:0008006" key="3">
    <source>
        <dbReference type="Google" id="ProtNLM"/>
    </source>
</evidence>
<dbReference type="AlphaFoldDB" id="A0A6N8EXC9"/>
<proteinExistence type="predicted"/>
<dbReference type="PANTHER" id="PTHR33747">
    <property type="entry name" value="UPF0225 PROTEIN SCO1677"/>
    <property type="match status" value="1"/>
</dbReference>
<protein>
    <recommendedName>
        <fullName evidence="3">SEC-C motif family protein</fullName>
    </recommendedName>
</protein>
<evidence type="ECO:0000313" key="1">
    <source>
        <dbReference type="EMBL" id="MUG24325.1"/>
    </source>
</evidence>
<gene>
    <name evidence="1" type="ORF">GNQ08_18255</name>
</gene>
<evidence type="ECO:0000313" key="2">
    <source>
        <dbReference type="Proteomes" id="UP000442469"/>
    </source>
</evidence>
<dbReference type="InterPro" id="IPR004027">
    <property type="entry name" value="SEC_C_motif"/>
</dbReference>
<dbReference type="SUPFAM" id="SSF103642">
    <property type="entry name" value="Sec-C motif"/>
    <property type="match status" value="1"/>
</dbReference>
<dbReference type="PANTHER" id="PTHR33747:SF1">
    <property type="entry name" value="ADENYLATE CYCLASE-ASSOCIATED CAP C-TERMINAL DOMAIN-CONTAINING PROTEIN"/>
    <property type="match status" value="1"/>
</dbReference>
<dbReference type="Pfam" id="PF02810">
    <property type="entry name" value="SEC-C"/>
    <property type="match status" value="1"/>
</dbReference>
<accession>A0A6N8EXC9</accession>
<dbReference type="Gene3D" id="3.10.450.50">
    <property type="match status" value="1"/>
</dbReference>
<sequence>MQGAQRTRDYSFIDDTIAEMEGWASFQPKRDMGSQLDLLDALSGLTLPKQSPVKVSKVGRNDPCPCGSGKKYKKCCGK</sequence>